<reference evidence="8 9" key="1">
    <citation type="submission" date="2018-06" db="EMBL/GenBank/DDBJ databases">
        <title>Comparative analysis of microorganisms from saline springs in Andes Mountain Range, Colombia.</title>
        <authorList>
            <person name="Rubin E."/>
        </authorList>
    </citation>
    <scope>NUCLEOTIDE SEQUENCE [LARGE SCALE GENOMIC DNA]</scope>
    <source>
        <strain evidence="8 9">USBA-857</strain>
    </source>
</reference>
<evidence type="ECO:0000256" key="2">
    <source>
        <dbReference type="ARBA" id="ARBA00009533"/>
    </source>
</evidence>
<keyword evidence="3" id="KW-0210">Decarboxylase</keyword>
<dbReference type="EMBL" id="QLSX01000002">
    <property type="protein sequence ID" value="RAR63278.1"/>
    <property type="molecule type" value="Genomic_DNA"/>
</dbReference>
<dbReference type="PANTHER" id="PTHR45677">
    <property type="entry name" value="GLUTAMATE DECARBOXYLASE-RELATED"/>
    <property type="match status" value="1"/>
</dbReference>
<dbReference type="PRINTS" id="PR00800">
    <property type="entry name" value="YHDCRBOXLASE"/>
</dbReference>
<dbReference type="Gene3D" id="3.40.640.10">
    <property type="entry name" value="Type I PLP-dependent aspartate aminotransferase-like (Major domain)"/>
    <property type="match status" value="1"/>
</dbReference>
<evidence type="ECO:0000256" key="7">
    <source>
        <dbReference type="RuleBase" id="RU000382"/>
    </source>
</evidence>
<dbReference type="InterPro" id="IPR010977">
    <property type="entry name" value="Aromatic_deC"/>
</dbReference>
<evidence type="ECO:0000313" key="8">
    <source>
        <dbReference type="EMBL" id="RAR63278.1"/>
    </source>
</evidence>
<dbReference type="GO" id="GO:0019752">
    <property type="term" value="P:carboxylic acid metabolic process"/>
    <property type="evidence" value="ECO:0007669"/>
    <property type="project" value="InterPro"/>
</dbReference>
<comment type="caution">
    <text evidence="8">The sequence shown here is derived from an EMBL/GenBank/DDBJ whole genome shotgun (WGS) entry which is preliminary data.</text>
</comment>
<dbReference type="InterPro" id="IPR015421">
    <property type="entry name" value="PyrdxlP-dep_Trfase_major"/>
</dbReference>
<dbReference type="GO" id="GO:0016831">
    <property type="term" value="F:carboxy-lyase activity"/>
    <property type="evidence" value="ECO:0007669"/>
    <property type="project" value="UniProtKB-KW"/>
</dbReference>
<dbReference type="InterPro" id="IPR002129">
    <property type="entry name" value="PyrdxlP-dep_de-COase"/>
</dbReference>
<dbReference type="InterPro" id="IPR015424">
    <property type="entry name" value="PyrdxlP-dep_Trfase"/>
</dbReference>
<dbReference type="PANTHER" id="PTHR45677:SF8">
    <property type="entry name" value="CYSTEINE SULFINIC ACID DECARBOXYLASE"/>
    <property type="match status" value="1"/>
</dbReference>
<keyword evidence="4 6" id="KW-0663">Pyridoxal phosphate</keyword>
<dbReference type="Gene3D" id="3.90.1150.10">
    <property type="entry name" value="Aspartate Aminotransferase, domain 1"/>
    <property type="match status" value="1"/>
</dbReference>
<feature type="modified residue" description="N6-(pyridoxal phosphate)lysine" evidence="6">
    <location>
        <position position="319"/>
    </location>
</feature>
<dbReference type="GO" id="GO:0006520">
    <property type="term" value="P:amino acid metabolic process"/>
    <property type="evidence" value="ECO:0007669"/>
    <property type="project" value="InterPro"/>
</dbReference>
<dbReference type="CDD" id="cd06450">
    <property type="entry name" value="DOPA_deC_like"/>
    <property type="match status" value="1"/>
</dbReference>
<evidence type="ECO:0000256" key="5">
    <source>
        <dbReference type="ARBA" id="ARBA00023239"/>
    </source>
</evidence>
<gene>
    <name evidence="8" type="ORF">BCL93_1025</name>
</gene>
<evidence type="ECO:0000256" key="1">
    <source>
        <dbReference type="ARBA" id="ARBA00001933"/>
    </source>
</evidence>
<dbReference type="Proteomes" id="UP000249700">
    <property type="component" value="Unassembled WGS sequence"/>
</dbReference>
<dbReference type="AlphaFoldDB" id="A0A328XT67"/>
<keyword evidence="5 7" id="KW-0456">Lyase</keyword>
<dbReference type="GO" id="GO:0005737">
    <property type="term" value="C:cytoplasm"/>
    <property type="evidence" value="ECO:0007669"/>
    <property type="project" value="TreeGrafter"/>
</dbReference>
<accession>A0A328XT67</accession>
<evidence type="ECO:0000313" key="9">
    <source>
        <dbReference type="Proteomes" id="UP000249700"/>
    </source>
</evidence>
<evidence type="ECO:0000256" key="4">
    <source>
        <dbReference type="ARBA" id="ARBA00022898"/>
    </source>
</evidence>
<comment type="similarity">
    <text evidence="2 7">Belongs to the group II decarboxylase family.</text>
</comment>
<comment type="cofactor">
    <cofactor evidence="1 6 7">
        <name>pyridoxal 5'-phosphate</name>
        <dbReference type="ChEBI" id="CHEBI:597326"/>
    </cofactor>
</comment>
<proteinExistence type="inferred from homology"/>
<dbReference type="OrthoDB" id="9803665at2"/>
<evidence type="ECO:0000256" key="3">
    <source>
        <dbReference type="ARBA" id="ARBA00022793"/>
    </source>
</evidence>
<dbReference type="InterPro" id="IPR015422">
    <property type="entry name" value="PyrdxlP-dep_Trfase_small"/>
</dbReference>
<sequence>MTHKDRAAVAVPGRDQLLAARHASAYRQQMMACVERVQHRLENVARPFDGVRPQELAPTFADIDLDEHLGALEPTLDELERVYLDHAVYFHHPRYVAHLNCPLVMPGVLAEAILAPINSSLDTFDQSAGGTFIEQALIDWTAKRLGLGERADGIFTSGGTQSNLMALMLARDHHGARLDDHGGNKLCGLPTEAHRYRILGSEVSHFSLKKSAAILGLGYQAVMPVACDEDFRMDPAALSARLAECRDQGLIPIAVVATAGTTDFGSIDPLPQIGRIARAHGCWFHVDAAYGGGLITSKRHAHRLIGTELADSVTIDYHKTFFQPVSCSAFLVNEADHLGHVTHYADYLNPEHQARAGTPDQVNKSLQTTRRFDALKLWLTLRLMGADALGELFDQVIDLAQAAYRRMAERAEFEVLLDPPLSTLVFRYRPDIAANEPALDEDTLEAMNRHIRAALSRDGEAVVAATKVAGRHYLKFTLLNPDTRLEDIEAILARICHHGDAWRAREPGGAAQVATASAPKAAKALP</sequence>
<organism evidence="8 9">
    <name type="scientific">Onishia taeanensis</name>
    <dbReference type="NCBI Taxonomy" id="284577"/>
    <lineage>
        <taxon>Bacteria</taxon>
        <taxon>Pseudomonadati</taxon>
        <taxon>Pseudomonadota</taxon>
        <taxon>Gammaproteobacteria</taxon>
        <taxon>Oceanospirillales</taxon>
        <taxon>Halomonadaceae</taxon>
        <taxon>Onishia</taxon>
    </lineage>
</organism>
<evidence type="ECO:0000256" key="6">
    <source>
        <dbReference type="PIRSR" id="PIRSR602129-50"/>
    </source>
</evidence>
<dbReference type="RefSeq" id="WP_112053617.1">
    <property type="nucleotide sequence ID" value="NZ_QLSX01000002.1"/>
</dbReference>
<dbReference type="GO" id="GO:0030170">
    <property type="term" value="F:pyridoxal phosphate binding"/>
    <property type="evidence" value="ECO:0007669"/>
    <property type="project" value="InterPro"/>
</dbReference>
<protein>
    <submittedName>
        <fullName evidence="8">L-2,4-diaminobutyrate decarboxylase</fullName>
    </submittedName>
</protein>
<dbReference type="Pfam" id="PF00282">
    <property type="entry name" value="Pyridoxal_deC"/>
    <property type="match status" value="1"/>
</dbReference>
<name>A0A328XT67_9GAMM</name>
<dbReference type="Gene3D" id="1.20.1650.10">
    <property type="entry name" value="PLP-dependent transferases"/>
    <property type="match status" value="1"/>
</dbReference>
<dbReference type="SUPFAM" id="SSF53383">
    <property type="entry name" value="PLP-dependent transferases"/>
    <property type="match status" value="1"/>
</dbReference>